<dbReference type="RefSeq" id="WP_015025219.1">
    <property type="nucleotide sequence ID" value="NC_018721.1"/>
</dbReference>
<reference evidence="1" key="2">
    <citation type="submission" date="2012-09" db="EMBL/GenBank/DDBJ databases">
        <title>The complete sequence of Psychroflexus torquis an extreme psychrophile from sea-ice that is stimulated by light.</title>
        <authorList>
            <person name="Feng S."/>
            <person name="Powell S.M."/>
            <person name="Bowman J.P."/>
        </authorList>
    </citation>
    <scope>NUCLEOTIDE SEQUENCE [LARGE SCALE GENOMIC DNA]</scope>
    <source>
        <strain evidence="1">ATCC 700755</strain>
    </source>
</reference>
<dbReference type="EMBL" id="CP003879">
    <property type="protein sequence ID" value="AFU69664.1"/>
    <property type="molecule type" value="Genomic_DNA"/>
</dbReference>
<evidence type="ECO:0000313" key="2">
    <source>
        <dbReference type="Proteomes" id="UP000008514"/>
    </source>
</evidence>
<dbReference type="eggNOG" id="ENOG50339R1">
    <property type="taxonomic scope" value="Bacteria"/>
</dbReference>
<dbReference type="KEGG" id="ptq:P700755_002970"/>
<protein>
    <submittedName>
        <fullName evidence="1">Uncharacterized protein</fullName>
    </submittedName>
</protein>
<gene>
    <name evidence="1" type="ordered locus">P700755_002970</name>
</gene>
<organism evidence="1 2">
    <name type="scientific">Psychroflexus torquis (strain ATCC 700755 / CIP 106069 / ACAM 623)</name>
    <dbReference type="NCBI Taxonomy" id="313595"/>
    <lineage>
        <taxon>Bacteria</taxon>
        <taxon>Pseudomonadati</taxon>
        <taxon>Bacteroidota</taxon>
        <taxon>Flavobacteriia</taxon>
        <taxon>Flavobacteriales</taxon>
        <taxon>Flavobacteriaceae</taxon>
        <taxon>Psychroflexus</taxon>
    </lineage>
</organism>
<name>K4IH32_PSYTT</name>
<dbReference type="HOGENOM" id="CLU_152563_0_0_10"/>
<accession>K4IH32</accession>
<evidence type="ECO:0000313" key="1">
    <source>
        <dbReference type="EMBL" id="AFU69664.1"/>
    </source>
</evidence>
<sequence>MIDKNKGHIELNDSLELTPNSNFYLIESQKLGEVQEIRDTGNGYKWLDIKNIQIGDKYFIMSLCFKEEELSELSMVINDNPFDLNSGWDSWSEKSKKEKLKKYQDWLTQEIGKERDFNWGEVWADNDPKGGSSSIGIRYK</sequence>
<dbReference type="OrthoDB" id="882910at2"/>
<reference evidence="1" key="1">
    <citation type="submission" date="2006-03" db="EMBL/GenBank/DDBJ databases">
        <authorList>
            <person name="Bowman J."/>
            <person name="Ferriera S."/>
            <person name="Johnson J."/>
            <person name="Kravitz S."/>
            <person name="Halpern A."/>
            <person name="Remington K."/>
            <person name="Beeson K."/>
            <person name="Tran B."/>
            <person name="Rogers Y.-H."/>
            <person name="Friedman R."/>
            <person name="Venter J.C."/>
        </authorList>
    </citation>
    <scope>NUCLEOTIDE SEQUENCE [LARGE SCALE GENOMIC DNA]</scope>
    <source>
        <strain evidence="1">ATCC 700755</strain>
    </source>
</reference>
<dbReference type="AlphaFoldDB" id="K4IH32"/>
<dbReference type="Proteomes" id="UP000008514">
    <property type="component" value="Chromosome"/>
</dbReference>
<keyword evidence="2" id="KW-1185">Reference proteome</keyword>
<proteinExistence type="predicted"/>